<dbReference type="NCBIfam" id="TIGR01908">
    <property type="entry name" value="cas_CXXC_CXXC"/>
    <property type="match status" value="1"/>
</dbReference>
<dbReference type="Proteomes" id="UP000623681">
    <property type="component" value="Unassembled WGS sequence"/>
</dbReference>
<dbReference type="AlphaFoldDB" id="A0A937FH66"/>
<keyword evidence="3" id="KW-1185">Reference proteome</keyword>
<dbReference type="InterPro" id="IPR010180">
    <property type="entry name" value="CRISPR-assoc_prot_CXXC-CXXC"/>
</dbReference>
<organism evidence="2 3">
    <name type="scientific">Clostridium paridis</name>
    <dbReference type="NCBI Taxonomy" id="2803863"/>
    <lineage>
        <taxon>Bacteria</taxon>
        <taxon>Bacillati</taxon>
        <taxon>Bacillota</taxon>
        <taxon>Clostridia</taxon>
        <taxon>Eubacteriales</taxon>
        <taxon>Clostridiaceae</taxon>
        <taxon>Clostridium</taxon>
    </lineage>
</organism>
<evidence type="ECO:0000313" key="2">
    <source>
        <dbReference type="EMBL" id="MBL4931897.1"/>
    </source>
</evidence>
<protein>
    <submittedName>
        <fullName evidence="2">Type I-B CRISPR-associated protein Cas8b1/Cst1</fullName>
    </submittedName>
</protein>
<dbReference type="InterPro" id="IPR019121">
    <property type="entry name" value="CRISPR-assoc_CXXC-CXXC_dom"/>
</dbReference>
<comment type="caution">
    <text evidence="2">The sequence shown here is derived from an EMBL/GenBank/DDBJ whole genome shotgun (WGS) entry which is preliminary data.</text>
</comment>
<evidence type="ECO:0000259" key="1">
    <source>
        <dbReference type="Pfam" id="PF09706"/>
    </source>
</evidence>
<dbReference type="CDD" id="cd09754">
    <property type="entry name" value="Cas8a1_I-A"/>
    <property type="match status" value="1"/>
</dbReference>
<proteinExistence type="predicted"/>
<dbReference type="Pfam" id="PF09706">
    <property type="entry name" value="Cas_CXXC_CXXC"/>
    <property type="match status" value="1"/>
</dbReference>
<sequence>MDNTIRLTLEDWMFNAGIVGMYNILDYAGDKVVVEENYIEITKESLQGFEEKYFKYFIDTYLQTLSWYKIVSFKATIEHYEENKFENFTMESLEKLNNYITNIVKYYLKSASYKAAYDLIGGEEDMLSLEKKLTTIKVNKKETLVAKMEEVREVFKTLKIIINYFLEDKAKKYLAGKNVVYTIVKNAWNGVSFLFNQTKEKDMYIDYKNYFVTPVNEYLEADKSKYKYNCFICDNEIKDLSNDFSFLNVTGFDVARKSSHVWNFSNDVAICNVCKLVYSCIPAGMIYANSKGMFINANSKAKDLINVNNNIKAVVLQKDGREQSLTYKALITSIQKEFNSSFRYELADIQVIRYENEKYKFNILSRNILNVILKSKDELNKLMNCGFMEIKTYFNIYDLVIDSLLGNQNLFVLIHKLVVYKNSNVKDCRYSGRDLLSMLRINYNFIKEIGYMENIQEGKDIIDRASGAGYWLRQAYKSKKSEDKLNGISYRLLNALKTNNTSMFMDTLLNCYLYTRKEVPSVFLETLKDDLVFKHIGYAFVTSLIEGKIDENGGKNDGK</sequence>
<feature type="domain" description="CRISPR-associated protein CXXC-CXXC" evidence="1">
    <location>
        <begin position="224"/>
        <end position="285"/>
    </location>
</feature>
<gene>
    <name evidence="2" type="primary">cas8a1</name>
    <name evidence="2" type="ORF">JK634_08775</name>
</gene>
<dbReference type="RefSeq" id="WP_202767279.1">
    <property type="nucleotide sequence ID" value="NZ_JAESWA010000022.1"/>
</dbReference>
<name>A0A937FH66_9CLOT</name>
<evidence type="ECO:0000313" key="3">
    <source>
        <dbReference type="Proteomes" id="UP000623681"/>
    </source>
</evidence>
<reference evidence="2" key="1">
    <citation type="submission" date="2021-01" db="EMBL/GenBank/DDBJ databases">
        <title>Genome public.</title>
        <authorList>
            <person name="Liu C."/>
            <person name="Sun Q."/>
        </authorList>
    </citation>
    <scope>NUCLEOTIDE SEQUENCE</scope>
    <source>
        <strain evidence="2">YIM B02565</strain>
    </source>
</reference>
<accession>A0A937FH66</accession>
<dbReference type="EMBL" id="JAESWA010000022">
    <property type="protein sequence ID" value="MBL4931897.1"/>
    <property type="molecule type" value="Genomic_DNA"/>
</dbReference>